<comment type="caution">
    <text evidence="2">The sequence shown here is derived from an EMBL/GenBank/DDBJ whole genome shotgun (WGS) entry which is preliminary data.</text>
</comment>
<protein>
    <submittedName>
        <fullName evidence="2">Uncharacterized protein</fullName>
    </submittedName>
</protein>
<proteinExistence type="predicted"/>
<name>A0A4U5M357_STECR</name>
<sequence>MQQGRFDKGKQHYSHVLVIVSFRNSDSATEAMDIPRFPCTLRQALQNVQELVARYGQSDDAQLVRFLNQSQTFIKYCASDVQATLSNDADLDHPREPDNIKETPKQKISVDITGAYPSDTIMNERQPVLWTDLQFFEGARIHSLQVNLSDGRAFFGVPNSSEIIQTLRLALHKGCDNLYIDVPSDHQEWHVDFMNSVFQNSPSFISAKSILVHAYTNNHTEVLQVCTPLKDFLIRAVTQPRNERLTFTYFGANNDEMGDAVAAGFSQEIIEKCDYNATMSEAQLKTILDRDDCVPEYDRATIKTRIDFEERFPDFVKENFGVEEEVVHLYFRWHVHDGRTKIVKPGYQIDIRRSKCKVTVTVVRKDKEETEDNSSEDDKPENKDEPADKDEPGNGSHEASSKKTKQTFCKKLLKRFK</sequence>
<gene>
    <name evidence="2" type="ORF">L596_027049</name>
</gene>
<evidence type="ECO:0000313" key="3">
    <source>
        <dbReference type="Proteomes" id="UP000298663"/>
    </source>
</evidence>
<dbReference type="AlphaFoldDB" id="A0A4U5M357"/>
<reference evidence="2 3" key="2">
    <citation type="journal article" date="2019" name="G3 (Bethesda)">
        <title>Hybrid Assembly of the Genome of the Entomopathogenic Nematode Steinernema carpocapsae Identifies the X-Chromosome.</title>
        <authorList>
            <person name="Serra L."/>
            <person name="Macchietto M."/>
            <person name="Macias-Munoz A."/>
            <person name="McGill C.J."/>
            <person name="Rodriguez I.M."/>
            <person name="Rodriguez B."/>
            <person name="Murad R."/>
            <person name="Mortazavi A."/>
        </authorList>
    </citation>
    <scope>NUCLEOTIDE SEQUENCE [LARGE SCALE GENOMIC DNA]</scope>
    <source>
        <strain evidence="2 3">ALL</strain>
    </source>
</reference>
<reference evidence="2 3" key="1">
    <citation type="journal article" date="2015" name="Genome Biol.">
        <title>Comparative genomics of Steinernema reveals deeply conserved gene regulatory networks.</title>
        <authorList>
            <person name="Dillman A.R."/>
            <person name="Macchietto M."/>
            <person name="Porter C.F."/>
            <person name="Rogers A."/>
            <person name="Williams B."/>
            <person name="Antoshechkin I."/>
            <person name="Lee M.M."/>
            <person name="Goodwin Z."/>
            <person name="Lu X."/>
            <person name="Lewis E.E."/>
            <person name="Goodrich-Blair H."/>
            <person name="Stock S.P."/>
            <person name="Adams B.J."/>
            <person name="Sternberg P.W."/>
            <person name="Mortazavi A."/>
        </authorList>
    </citation>
    <scope>NUCLEOTIDE SEQUENCE [LARGE SCALE GENOMIC DNA]</scope>
    <source>
        <strain evidence="2 3">ALL</strain>
    </source>
</reference>
<feature type="region of interest" description="Disordered" evidence="1">
    <location>
        <begin position="366"/>
        <end position="407"/>
    </location>
</feature>
<dbReference type="EMBL" id="AZBU02000010">
    <property type="protein sequence ID" value="TKR63188.1"/>
    <property type="molecule type" value="Genomic_DNA"/>
</dbReference>
<accession>A0A4U5M357</accession>
<evidence type="ECO:0000256" key="1">
    <source>
        <dbReference type="SAM" id="MobiDB-lite"/>
    </source>
</evidence>
<organism evidence="2 3">
    <name type="scientific">Steinernema carpocapsae</name>
    <name type="common">Entomopathogenic nematode</name>
    <dbReference type="NCBI Taxonomy" id="34508"/>
    <lineage>
        <taxon>Eukaryota</taxon>
        <taxon>Metazoa</taxon>
        <taxon>Ecdysozoa</taxon>
        <taxon>Nematoda</taxon>
        <taxon>Chromadorea</taxon>
        <taxon>Rhabditida</taxon>
        <taxon>Tylenchina</taxon>
        <taxon>Panagrolaimomorpha</taxon>
        <taxon>Strongyloidoidea</taxon>
        <taxon>Steinernematidae</taxon>
        <taxon>Steinernema</taxon>
    </lineage>
</organism>
<dbReference type="Proteomes" id="UP000298663">
    <property type="component" value="Unassembled WGS sequence"/>
</dbReference>
<keyword evidence="3" id="KW-1185">Reference proteome</keyword>
<feature type="compositionally biased region" description="Basic and acidic residues" evidence="1">
    <location>
        <begin position="376"/>
        <end position="392"/>
    </location>
</feature>
<evidence type="ECO:0000313" key="2">
    <source>
        <dbReference type="EMBL" id="TKR63188.1"/>
    </source>
</evidence>